<feature type="region of interest" description="Disordered" evidence="1">
    <location>
        <begin position="392"/>
        <end position="421"/>
    </location>
</feature>
<dbReference type="PROSITE" id="PS50943">
    <property type="entry name" value="HTH_CROC1"/>
    <property type="match status" value="1"/>
</dbReference>
<organism evidence="3 4">
    <name type="scientific">Streptomyces solicathayae</name>
    <dbReference type="NCBI Taxonomy" id="3081768"/>
    <lineage>
        <taxon>Bacteria</taxon>
        <taxon>Bacillati</taxon>
        <taxon>Actinomycetota</taxon>
        <taxon>Actinomycetes</taxon>
        <taxon>Kitasatosporales</taxon>
        <taxon>Streptomycetaceae</taxon>
        <taxon>Streptomyces</taxon>
    </lineage>
</organism>
<dbReference type="SUPFAM" id="SSF81901">
    <property type="entry name" value="HCP-like"/>
    <property type="match status" value="2"/>
</dbReference>
<keyword evidence="4" id="KW-1185">Reference proteome</keyword>
<dbReference type="SMART" id="SM00530">
    <property type="entry name" value="HTH_XRE"/>
    <property type="match status" value="1"/>
</dbReference>
<dbReference type="InterPro" id="IPR010982">
    <property type="entry name" value="Lambda_DNA-bd_dom_sf"/>
</dbReference>
<dbReference type="Proteomes" id="UP001301731">
    <property type="component" value="Chromosome"/>
</dbReference>
<dbReference type="InterPro" id="IPR001387">
    <property type="entry name" value="Cro/C1-type_HTH"/>
</dbReference>
<gene>
    <name evidence="3" type="ORF">R2D22_34260</name>
</gene>
<dbReference type="EMBL" id="CP137573">
    <property type="protein sequence ID" value="WOX26176.1"/>
    <property type="molecule type" value="Genomic_DNA"/>
</dbReference>
<dbReference type="CDD" id="cd00093">
    <property type="entry name" value="HTH_XRE"/>
    <property type="match status" value="1"/>
</dbReference>
<accession>A0ABZ0M3F4</accession>
<dbReference type="Gene3D" id="1.25.40.10">
    <property type="entry name" value="Tetratricopeptide repeat domain"/>
    <property type="match status" value="3"/>
</dbReference>
<sequence>MNDGTWEREAALTELRRRLDDGLATLGLTKTQLAARAGLGRTTVQEAFNPKAPVASPGTVASLSNALGLPETELLRLRRFAVGEDAAVSEAEPIGRPIAEWDPHHLEVHPAGTGEGHLPGSALSGYVLRNHDRVLAEAVSAAASGDRLMVVLVGSSSTGKTRACWEAVQPLGAKGWHLWHPFNPTRAEAAHDELAHVGPHTVVWLNEAQHYLGDHSYGERIAAALHALLTAPERGPVLVLGTLWPEYARQYTAQPTPGLPDPHSRVRELLTGRVVHVPDAFDAKALQEATARARTGDQLLADALGRARRSGRVAQDLAGAPLLLHRYLTASPPARAVLEAAMDARRLGVGLHLLQDFLTEAAVDYIDEEDYVTLHHTRDWAQDALDELAETVHGKQAPLRPANTRPKQRPPGDIPSDESGVTGPVFRLADYLEQHGRRTRSRLCPPASFWSAALSHLTQFDDLSSLAAAAKSRHRLQWAHHLQRRAELERAGVTGGLRGEIDERHDLEKETALLWSRAVGGDPDGAEAAARITAASGSPMGLHVMGIWRAEAGDRAAAEALLRQAVEAGWSAALRDLAMLRDDAGDPQDAEALAIRAAKAGHTEALRSLVKRREESGNSAAAEALAQALADTGSPTTLRALAVRRQEAGDTTAAEALLRYCAETGDVPSLHPLCLLREDAGDHEAAEVMARQAAAAGNSGALHALAIRRLKDGATESAHSLFREAADIGDTKATRALIFLSERAGQHEDAEAVARQASATCRRQALRDLAVLRAKGGDMTSAETLFREAAAAGHPYALGELIRWHDENGDSAEAEALAREAVHTDINKRHPLHELARWRDRNGDAASARALYREAACLGHHDALMELAVSWERARDLRAAEAVYREAADAGNVDALRALIARHTDRGEQAEIEALHREAADSGNARFFSLDSRWPSGLDPDGRPTPPWNKKTRRRDLKFGGGG</sequence>
<feature type="domain" description="HTH cro/C1-type" evidence="2">
    <location>
        <begin position="26"/>
        <end position="74"/>
    </location>
</feature>
<evidence type="ECO:0000313" key="4">
    <source>
        <dbReference type="Proteomes" id="UP001301731"/>
    </source>
</evidence>
<evidence type="ECO:0000256" key="1">
    <source>
        <dbReference type="SAM" id="MobiDB-lite"/>
    </source>
</evidence>
<feature type="region of interest" description="Disordered" evidence="1">
    <location>
        <begin position="933"/>
        <end position="963"/>
    </location>
</feature>
<protein>
    <submittedName>
        <fullName evidence="3">Helix-turn-helix domain-containing protein</fullName>
    </submittedName>
</protein>
<evidence type="ECO:0000259" key="2">
    <source>
        <dbReference type="PROSITE" id="PS50943"/>
    </source>
</evidence>
<proteinExistence type="predicted"/>
<name>A0ABZ0M3F4_9ACTN</name>
<evidence type="ECO:0000313" key="3">
    <source>
        <dbReference type="EMBL" id="WOX26176.1"/>
    </source>
</evidence>
<dbReference type="SUPFAM" id="SSF47413">
    <property type="entry name" value="lambda repressor-like DNA-binding domains"/>
    <property type="match status" value="1"/>
</dbReference>
<dbReference type="InterPro" id="IPR011990">
    <property type="entry name" value="TPR-like_helical_dom_sf"/>
</dbReference>
<reference evidence="3 4" key="1">
    <citation type="submission" date="2023-10" db="EMBL/GenBank/DDBJ databases">
        <title>The genome sequence of Streptomyces sp. HUAS YS2.</title>
        <authorList>
            <person name="Mo P."/>
        </authorList>
    </citation>
    <scope>NUCLEOTIDE SEQUENCE [LARGE SCALE GENOMIC DNA]</scope>
    <source>
        <strain evidence="3 4">HUAS YS2</strain>
    </source>
</reference>
<dbReference type="RefSeq" id="WP_318109090.1">
    <property type="nucleotide sequence ID" value="NZ_CP137573.1"/>
</dbReference>